<dbReference type="PROSITE" id="PS50103">
    <property type="entry name" value="ZF_C3H1"/>
    <property type="match status" value="1"/>
</dbReference>
<evidence type="ECO:0000313" key="5">
    <source>
        <dbReference type="Proteomes" id="UP001498421"/>
    </source>
</evidence>
<dbReference type="EMBL" id="JAZAVK010000067">
    <property type="protein sequence ID" value="KAK7426400.1"/>
    <property type="molecule type" value="Genomic_DNA"/>
</dbReference>
<proteinExistence type="predicted"/>
<feature type="compositionally biased region" description="Basic and acidic residues" evidence="2">
    <location>
        <begin position="278"/>
        <end position="294"/>
    </location>
</feature>
<feature type="compositionally biased region" description="Basic residues" evidence="2">
    <location>
        <begin position="255"/>
        <end position="264"/>
    </location>
</feature>
<keyword evidence="1" id="KW-0479">Metal-binding</keyword>
<evidence type="ECO:0000256" key="1">
    <source>
        <dbReference type="PROSITE-ProRule" id="PRU00723"/>
    </source>
</evidence>
<reference evidence="4 5" key="1">
    <citation type="journal article" date="2025" name="Microbiol. Resour. Announc.">
        <title>Draft genome sequences for Neonectria magnoliae and Neonectria punicea, canker pathogens of Liriodendron tulipifera and Acer saccharum in West Virginia.</title>
        <authorList>
            <person name="Petronek H.M."/>
            <person name="Kasson M.T."/>
            <person name="Metheny A.M."/>
            <person name="Stauder C.M."/>
            <person name="Lovett B."/>
            <person name="Lynch S.C."/>
            <person name="Garnas J.R."/>
            <person name="Kasson L.R."/>
            <person name="Stajich J.E."/>
        </authorList>
    </citation>
    <scope>NUCLEOTIDE SEQUENCE [LARGE SCALE GENOMIC DNA]</scope>
    <source>
        <strain evidence="4 5">NRRL 64651</strain>
    </source>
</reference>
<sequence length="326" mass="35242">MPSPKPQFFLIRPGLERFTTTGELIVQPGKIVPLVPIDLLPEWLEVVGVPRCLRPDQAVGMNNLGSIHAETETYRLKFIRPDEDTESQDAASDDTNESGHSPSPSTASSQAPSRVESIAASNTRLKPAQRASQGLAASRHNPLNNTNSNANSSNTNTNTNTAPAQRIASPPSSSPPPPTRAAKKAAKASPSFCRHWCHHGTCKWGPACRFQHAMPTDFAGLAAVGLADFPDWWLATVGVLPMPPGSRDTGAHKAAAPKKRKQKKEKGPAKTNSIQGSHPEEKTTPVSEPRRPPMLDEDSEMEDPVQKLGELSRKLAIDPEECLIEM</sequence>
<feature type="region of interest" description="Disordered" evidence="2">
    <location>
        <begin position="80"/>
        <end position="186"/>
    </location>
</feature>
<protein>
    <recommendedName>
        <fullName evidence="3">C3H1-type domain-containing protein</fullName>
    </recommendedName>
</protein>
<dbReference type="Gene3D" id="4.10.1000.10">
    <property type="entry name" value="Zinc finger, CCCH-type"/>
    <property type="match status" value="1"/>
</dbReference>
<comment type="caution">
    <text evidence="4">The sequence shown here is derived from an EMBL/GenBank/DDBJ whole genome shotgun (WGS) entry which is preliminary data.</text>
</comment>
<feature type="compositionally biased region" description="Low complexity" evidence="2">
    <location>
        <begin position="144"/>
        <end position="171"/>
    </location>
</feature>
<keyword evidence="1" id="KW-0863">Zinc-finger</keyword>
<evidence type="ECO:0000259" key="3">
    <source>
        <dbReference type="PROSITE" id="PS50103"/>
    </source>
</evidence>
<evidence type="ECO:0000313" key="4">
    <source>
        <dbReference type="EMBL" id="KAK7426400.1"/>
    </source>
</evidence>
<evidence type="ECO:0000256" key="2">
    <source>
        <dbReference type="SAM" id="MobiDB-lite"/>
    </source>
</evidence>
<feature type="compositionally biased region" description="Acidic residues" evidence="2">
    <location>
        <begin position="83"/>
        <end position="96"/>
    </location>
</feature>
<feature type="compositionally biased region" description="Low complexity" evidence="2">
    <location>
        <begin position="101"/>
        <end position="113"/>
    </location>
</feature>
<dbReference type="InterPro" id="IPR000571">
    <property type="entry name" value="Znf_CCCH"/>
</dbReference>
<feature type="domain" description="C3H1-type" evidence="3">
    <location>
        <begin position="187"/>
        <end position="215"/>
    </location>
</feature>
<organism evidence="4 5">
    <name type="scientific">Neonectria magnoliae</name>
    <dbReference type="NCBI Taxonomy" id="2732573"/>
    <lineage>
        <taxon>Eukaryota</taxon>
        <taxon>Fungi</taxon>
        <taxon>Dikarya</taxon>
        <taxon>Ascomycota</taxon>
        <taxon>Pezizomycotina</taxon>
        <taxon>Sordariomycetes</taxon>
        <taxon>Hypocreomycetidae</taxon>
        <taxon>Hypocreales</taxon>
        <taxon>Nectriaceae</taxon>
        <taxon>Neonectria</taxon>
    </lineage>
</organism>
<feature type="zinc finger region" description="C3H1-type" evidence="1">
    <location>
        <begin position="187"/>
        <end position="215"/>
    </location>
</feature>
<dbReference type="Proteomes" id="UP001498421">
    <property type="component" value="Unassembled WGS sequence"/>
</dbReference>
<keyword evidence="5" id="KW-1185">Reference proteome</keyword>
<keyword evidence="1" id="KW-0862">Zinc</keyword>
<gene>
    <name evidence="4" type="ORF">QQZ08_007155</name>
</gene>
<feature type="region of interest" description="Disordered" evidence="2">
    <location>
        <begin position="244"/>
        <end position="313"/>
    </location>
</feature>
<name>A0ABR1HYQ0_9HYPO</name>
<accession>A0ABR1HYQ0</accession>